<keyword evidence="1" id="KW-0812">Transmembrane</keyword>
<keyword evidence="1" id="KW-0472">Membrane</keyword>
<gene>
    <name evidence="2" type="ORF">CLV73_0637</name>
</gene>
<keyword evidence="3" id="KW-1185">Reference proteome</keyword>
<evidence type="ECO:0000313" key="3">
    <source>
        <dbReference type="Proteomes" id="UP000228740"/>
    </source>
</evidence>
<proteinExistence type="predicted"/>
<keyword evidence="1" id="KW-1133">Transmembrane helix</keyword>
<dbReference type="Proteomes" id="UP000228740">
    <property type="component" value="Unassembled WGS sequence"/>
</dbReference>
<comment type="caution">
    <text evidence="2">The sequence shown here is derived from an EMBL/GenBank/DDBJ whole genome shotgun (WGS) entry which is preliminary data.</text>
</comment>
<organism evidence="2 3">
    <name type="scientific">Chryseobacterium geocarposphaerae</name>
    <dbReference type="NCBI Taxonomy" id="1416776"/>
    <lineage>
        <taxon>Bacteria</taxon>
        <taxon>Pseudomonadati</taxon>
        <taxon>Bacteroidota</taxon>
        <taxon>Flavobacteriia</taxon>
        <taxon>Flavobacteriales</taxon>
        <taxon>Weeksellaceae</taxon>
        <taxon>Chryseobacterium group</taxon>
        <taxon>Chryseobacterium</taxon>
    </lineage>
</organism>
<dbReference type="AlphaFoldDB" id="A0A2M9C735"/>
<dbReference type="RefSeq" id="WP_262496321.1">
    <property type="nucleotide sequence ID" value="NZ_PGFD01000001.1"/>
</dbReference>
<name>A0A2M9C735_9FLAO</name>
<dbReference type="EMBL" id="PGFD01000001">
    <property type="protein sequence ID" value="PJJ66647.1"/>
    <property type="molecule type" value="Genomic_DNA"/>
</dbReference>
<evidence type="ECO:0000313" key="2">
    <source>
        <dbReference type="EMBL" id="PJJ66647.1"/>
    </source>
</evidence>
<protein>
    <submittedName>
        <fullName evidence="2">Uncharacterized protein</fullName>
    </submittedName>
</protein>
<reference evidence="2 3" key="1">
    <citation type="submission" date="2017-11" db="EMBL/GenBank/DDBJ databases">
        <title>Genomic Encyclopedia of Archaeal and Bacterial Type Strains, Phase II (KMG-II): From Individual Species to Whole Genera.</title>
        <authorList>
            <person name="Goeker M."/>
        </authorList>
    </citation>
    <scope>NUCLEOTIDE SEQUENCE [LARGE SCALE GENOMIC DNA]</scope>
    <source>
        <strain evidence="2 3">DSM 27617</strain>
    </source>
</reference>
<accession>A0A2M9C735</accession>
<sequence>MKVRKQGSWKEWKSSSDRHNLEILVINVVVILGVFVVAAIIQ</sequence>
<feature type="transmembrane region" description="Helical" evidence="1">
    <location>
        <begin position="21"/>
        <end position="41"/>
    </location>
</feature>
<evidence type="ECO:0000256" key="1">
    <source>
        <dbReference type="SAM" id="Phobius"/>
    </source>
</evidence>